<protein>
    <submittedName>
        <fullName evidence="2">(4Fe-4S)-binding protein</fullName>
    </submittedName>
</protein>
<dbReference type="Proteomes" id="UP000320766">
    <property type="component" value="Unassembled WGS sequence"/>
</dbReference>
<comment type="caution">
    <text evidence="2">The sequence shown here is derived from an EMBL/GenBank/DDBJ whole genome shotgun (WGS) entry which is preliminary data.</text>
</comment>
<organism evidence="2 3">
    <name type="scientific">Candidatus Methanolliviera hydrocarbonicum</name>
    <dbReference type="NCBI Taxonomy" id="2491085"/>
    <lineage>
        <taxon>Archaea</taxon>
        <taxon>Methanobacteriati</taxon>
        <taxon>Methanobacteriota</taxon>
        <taxon>Candidatus Methanoliparia</taxon>
        <taxon>Candidatus Methanoliparales</taxon>
        <taxon>Candidatus Methanollivieraceae</taxon>
        <taxon>Candidatus Methanolliviera</taxon>
    </lineage>
</organism>
<gene>
    <name evidence="2" type="ORF">EF807_02725</name>
</gene>
<dbReference type="SUPFAM" id="SSF52540">
    <property type="entry name" value="P-loop containing nucleoside triphosphate hydrolases"/>
    <property type="match status" value="1"/>
</dbReference>
<reference evidence="2 3" key="1">
    <citation type="journal article" date="2019" name="Nat. Microbiol.">
        <title>Wide diversity of methane and short-chain alkane metabolisms in uncultured archaea.</title>
        <authorList>
            <person name="Borrel G."/>
            <person name="Adam P.S."/>
            <person name="McKay L.J."/>
            <person name="Chen L.X."/>
            <person name="Sierra-Garcia I.N."/>
            <person name="Sieber C.M."/>
            <person name="Letourneur Q."/>
            <person name="Ghozlane A."/>
            <person name="Andersen G.L."/>
            <person name="Li W.J."/>
            <person name="Hallam S.J."/>
            <person name="Muyzer G."/>
            <person name="de Oliveira V.M."/>
            <person name="Inskeep W.P."/>
            <person name="Banfield J.F."/>
            <person name="Gribaldo S."/>
        </authorList>
    </citation>
    <scope>NUCLEOTIDE SEQUENCE [LARGE SCALE GENOMIC DNA]</scope>
    <source>
        <strain evidence="2">NM1b</strain>
    </source>
</reference>
<dbReference type="Pfam" id="PF00037">
    <property type="entry name" value="Fer4"/>
    <property type="match status" value="1"/>
</dbReference>
<feature type="domain" description="4Fe-4S ferredoxin-type" evidence="1">
    <location>
        <begin position="88"/>
        <end position="117"/>
    </location>
</feature>
<dbReference type="Gene3D" id="3.40.50.300">
    <property type="entry name" value="P-loop containing nucleotide triphosphate hydrolases"/>
    <property type="match status" value="1"/>
</dbReference>
<dbReference type="InterPro" id="IPR027417">
    <property type="entry name" value="P-loop_NTPase"/>
</dbReference>
<dbReference type="Gene3D" id="3.30.70.20">
    <property type="match status" value="1"/>
</dbReference>
<dbReference type="EMBL" id="RXIL01000049">
    <property type="protein sequence ID" value="RZN70897.1"/>
    <property type="molecule type" value="Genomic_DNA"/>
</dbReference>
<evidence type="ECO:0000313" key="2">
    <source>
        <dbReference type="EMBL" id="RZN70897.1"/>
    </source>
</evidence>
<name>A0A520KXM4_9EURY</name>
<evidence type="ECO:0000259" key="1">
    <source>
        <dbReference type="PROSITE" id="PS51379"/>
    </source>
</evidence>
<accession>A0A520KXM4</accession>
<proteinExistence type="predicted"/>
<dbReference type="PROSITE" id="PS00198">
    <property type="entry name" value="4FE4S_FER_1"/>
    <property type="match status" value="1"/>
</dbReference>
<dbReference type="InterPro" id="IPR017900">
    <property type="entry name" value="4Fe4S_Fe_S_CS"/>
</dbReference>
<dbReference type="InterPro" id="IPR017896">
    <property type="entry name" value="4Fe4S_Fe-S-bd"/>
</dbReference>
<dbReference type="GO" id="GO:0016491">
    <property type="term" value="F:oxidoreductase activity"/>
    <property type="evidence" value="ECO:0007669"/>
    <property type="project" value="UniProtKB-ARBA"/>
</dbReference>
<dbReference type="Pfam" id="PF01656">
    <property type="entry name" value="CbiA"/>
    <property type="match status" value="1"/>
</dbReference>
<dbReference type="PANTHER" id="PTHR43534">
    <property type="entry name" value="MIND SUPERFAMILY P-LOOP ATPASE CONTAINING AN INSERTED FERREDOXIN DOMAIN"/>
    <property type="match status" value="1"/>
</dbReference>
<dbReference type="PROSITE" id="PS51379">
    <property type="entry name" value="4FE4S_FER_2"/>
    <property type="match status" value="2"/>
</dbReference>
<dbReference type="PANTHER" id="PTHR43534:SF1">
    <property type="entry name" value="4FE-4S CLUSTER CONTAINING PARA FAMILY ATPASE PROTEIN"/>
    <property type="match status" value="1"/>
</dbReference>
<dbReference type="CDD" id="cd03110">
    <property type="entry name" value="SIMIBI_bact_arch"/>
    <property type="match status" value="1"/>
</dbReference>
<sequence length="289" mass="31695">MKEVAIVSGKGGTGKTSVTGSFIVLAREDKLDIAFADCDVDAPNLHLLFKSELMDREEYHGSRAAEIKEEECIECDICVDNCRFGAIENYKVDPILCEGCGVCNLVCPSDAVWMRDRISGYIFTSKTDYGPMVHGLLRAGEESSGKIVAEIRSKSRTIAERDDRGLIMIDAAAGIGCQVIASLSGVNIALIVTEPTKSGLHDLERIIGLVKHFEITPLVCINKYDLNEDMAEEIEDYCEKNELGILKKIPFDRSVEGAINAGIPVVKYDENCGASKALIELWGEFSEYL</sequence>
<dbReference type="AlphaFoldDB" id="A0A520KXM4"/>
<evidence type="ECO:0000313" key="3">
    <source>
        <dbReference type="Proteomes" id="UP000320766"/>
    </source>
</evidence>
<dbReference type="InterPro" id="IPR002586">
    <property type="entry name" value="CobQ/CobB/MinD/ParA_Nub-bd_dom"/>
</dbReference>
<feature type="domain" description="4Fe-4S ferredoxin-type" evidence="1">
    <location>
        <begin position="63"/>
        <end position="87"/>
    </location>
</feature>